<protein>
    <submittedName>
        <fullName evidence="6">Pyridoxamine 5'-phosphate oxidase-related protein FMN-binding</fullName>
    </submittedName>
</protein>
<dbReference type="PANTHER" id="PTHR10851:SF0">
    <property type="entry name" value="PYRIDOXINE-5'-PHOSPHATE OXIDASE"/>
    <property type="match status" value="1"/>
</dbReference>
<dbReference type="Gene3D" id="2.30.110.10">
    <property type="entry name" value="Electron Transport, Fmn-binding Protein, Chain A"/>
    <property type="match status" value="1"/>
</dbReference>
<reference evidence="6 7" key="1">
    <citation type="journal article" date="2009" name="Stand. Genomic Sci.">
        <title>Complete genome sequence of Beutenbergia cavernae type strain (HKI 0122).</title>
        <authorList>
            <person name="Land M."/>
            <person name="Pukall R."/>
            <person name="Abt B."/>
            <person name="Goker M."/>
            <person name="Rohde M."/>
            <person name="Glavina Del Rio T."/>
            <person name="Tice H."/>
            <person name="Copeland A."/>
            <person name="Cheng J.F."/>
            <person name="Lucas S."/>
            <person name="Chen F."/>
            <person name="Nolan M."/>
            <person name="Bruce D."/>
            <person name="Goodwin L."/>
            <person name="Pitluck S."/>
            <person name="Ivanova N."/>
            <person name="Mavromatis K."/>
            <person name="Ovchinnikova G."/>
            <person name="Pati A."/>
            <person name="Chen A."/>
            <person name="Palaniappan K."/>
            <person name="Hauser L."/>
            <person name="Chang Y.J."/>
            <person name="Jefferies C.C."/>
            <person name="Saunders E."/>
            <person name="Brettin T."/>
            <person name="Detter J.C."/>
            <person name="Han C."/>
            <person name="Chain P."/>
            <person name="Bristow J."/>
            <person name="Eisen J.A."/>
            <person name="Markowitz V."/>
            <person name="Hugenholtz P."/>
            <person name="Kyrpides N.C."/>
            <person name="Klenk H.P."/>
            <person name="Lapidus A."/>
        </authorList>
    </citation>
    <scope>NUCLEOTIDE SEQUENCE [LARGE SCALE GENOMIC DNA]</scope>
    <source>
        <strain evidence="7">ATCC BAA-8 / DSM 12333 / NBRC 16432</strain>
    </source>
</reference>
<name>C5C4A8_BEUC1</name>
<keyword evidence="7" id="KW-1185">Reference proteome</keyword>
<dbReference type="AlphaFoldDB" id="C5C4A8"/>
<dbReference type="RefSeq" id="WP_015884269.1">
    <property type="nucleotide sequence ID" value="NC_012669.1"/>
</dbReference>
<proteinExistence type="predicted"/>
<dbReference type="eggNOG" id="COG0259">
    <property type="taxonomic scope" value="Bacteria"/>
</dbReference>
<dbReference type="EMBL" id="CP001618">
    <property type="protein sequence ID" value="ACQ82032.1"/>
    <property type="molecule type" value="Genomic_DNA"/>
</dbReference>
<dbReference type="InterPro" id="IPR011576">
    <property type="entry name" value="Pyridox_Oxase_N"/>
</dbReference>
<sequence length="204" mass="22058">MAEEISGNPLEVLARWVEDAAQASIPAPSTMTFATADAAGVPHARTVLVTAIDDTALRFHSSAPTTKTRDLAARHQASGVFHWPALGRQVVVHGPARELDAAVARAAFGEQPRQLQLVAWAYDELLPTLDGPEPEIGPGEFRRAFDCAALRDPADRGVPESWTTIELAPSRVDLWQAGDDLTPPSRTRFVLGPAGTWRRFPVLP</sequence>
<dbReference type="Proteomes" id="UP000007962">
    <property type="component" value="Chromosome"/>
</dbReference>
<dbReference type="PANTHER" id="PTHR10851">
    <property type="entry name" value="PYRIDOXINE-5-PHOSPHATE OXIDASE"/>
    <property type="match status" value="1"/>
</dbReference>
<dbReference type="KEGG" id="bcv:Bcav_3790"/>
<evidence type="ECO:0000256" key="1">
    <source>
        <dbReference type="ARBA" id="ARBA00001917"/>
    </source>
</evidence>
<accession>C5C4A8</accession>
<dbReference type="SUPFAM" id="SSF50475">
    <property type="entry name" value="FMN-binding split barrel"/>
    <property type="match status" value="1"/>
</dbReference>
<dbReference type="Pfam" id="PF01243">
    <property type="entry name" value="PNPOx_N"/>
    <property type="match status" value="1"/>
</dbReference>
<evidence type="ECO:0000256" key="2">
    <source>
        <dbReference type="ARBA" id="ARBA00022630"/>
    </source>
</evidence>
<evidence type="ECO:0000259" key="5">
    <source>
        <dbReference type="Pfam" id="PF01243"/>
    </source>
</evidence>
<keyword evidence="4" id="KW-0560">Oxidoreductase</keyword>
<gene>
    <name evidence="6" type="ordered locus">Bcav_3790</name>
</gene>
<dbReference type="OrthoDB" id="9780392at2"/>
<dbReference type="HOGENOM" id="CLU_032263_2_3_11"/>
<keyword evidence="2" id="KW-0285">Flavoprotein</keyword>
<dbReference type="GO" id="GO:0004733">
    <property type="term" value="F:pyridoxamine phosphate oxidase activity"/>
    <property type="evidence" value="ECO:0007669"/>
    <property type="project" value="InterPro"/>
</dbReference>
<dbReference type="InterPro" id="IPR000659">
    <property type="entry name" value="Pyridox_Oxase"/>
</dbReference>
<dbReference type="GO" id="GO:0008615">
    <property type="term" value="P:pyridoxine biosynthetic process"/>
    <property type="evidence" value="ECO:0007669"/>
    <property type="project" value="InterPro"/>
</dbReference>
<keyword evidence="3" id="KW-0288">FMN</keyword>
<comment type="cofactor">
    <cofactor evidence="1">
        <name>FMN</name>
        <dbReference type="ChEBI" id="CHEBI:58210"/>
    </cofactor>
</comment>
<dbReference type="GO" id="GO:0010181">
    <property type="term" value="F:FMN binding"/>
    <property type="evidence" value="ECO:0007669"/>
    <property type="project" value="InterPro"/>
</dbReference>
<evidence type="ECO:0000256" key="3">
    <source>
        <dbReference type="ARBA" id="ARBA00022643"/>
    </source>
</evidence>
<organism evidence="6 7">
    <name type="scientific">Beutenbergia cavernae (strain ATCC BAA-8 / DSM 12333 / CCUG 43141 / JCM 11478 / NBRC 16432 / NCIMB 13614 / HKI 0122)</name>
    <dbReference type="NCBI Taxonomy" id="471853"/>
    <lineage>
        <taxon>Bacteria</taxon>
        <taxon>Bacillati</taxon>
        <taxon>Actinomycetota</taxon>
        <taxon>Actinomycetes</taxon>
        <taxon>Micrococcales</taxon>
        <taxon>Beutenbergiaceae</taxon>
        <taxon>Beutenbergia</taxon>
    </lineage>
</organism>
<evidence type="ECO:0000313" key="7">
    <source>
        <dbReference type="Proteomes" id="UP000007962"/>
    </source>
</evidence>
<dbReference type="InterPro" id="IPR012349">
    <property type="entry name" value="Split_barrel_FMN-bd"/>
</dbReference>
<evidence type="ECO:0000256" key="4">
    <source>
        <dbReference type="ARBA" id="ARBA00023002"/>
    </source>
</evidence>
<dbReference type="STRING" id="471853.Bcav_3790"/>
<evidence type="ECO:0000313" key="6">
    <source>
        <dbReference type="EMBL" id="ACQ82032.1"/>
    </source>
</evidence>
<feature type="domain" description="Pyridoxamine 5'-phosphate oxidase N-terminal" evidence="5">
    <location>
        <begin position="18"/>
        <end position="127"/>
    </location>
</feature>